<feature type="domain" description="HTH araC/xylS-type" evidence="4">
    <location>
        <begin position="151"/>
        <end position="250"/>
    </location>
</feature>
<evidence type="ECO:0000259" key="4">
    <source>
        <dbReference type="PROSITE" id="PS01124"/>
    </source>
</evidence>
<keyword evidence="1" id="KW-0805">Transcription regulation</keyword>
<comment type="caution">
    <text evidence="5">The sequence shown here is derived from an EMBL/GenBank/DDBJ whole genome shotgun (WGS) entry which is preliminary data.</text>
</comment>
<keyword evidence="3" id="KW-0804">Transcription</keyword>
<dbReference type="InterPro" id="IPR050204">
    <property type="entry name" value="AraC_XylS_family_regulators"/>
</dbReference>
<dbReference type="Pfam" id="PF08448">
    <property type="entry name" value="PAS_4"/>
    <property type="match status" value="1"/>
</dbReference>
<dbReference type="InterPro" id="IPR013656">
    <property type="entry name" value="PAS_4"/>
</dbReference>
<dbReference type="Proteomes" id="UP000446768">
    <property type="component" value="Unassembled WGS sequence"/>
</dbReference>
<dbReference type="AlphaFoldDB" id="A0A7X2LUN0"/>
<dbReference type="NCBIfam" id="TIGR00229">
    <property type="entry name" value="sensory_box"/>
    <property type="match status" value="1"/>
</dbReference>
<gene>
    <name evidence="5" type="ORF">GJ700_15240</name>
</gene>
<protein>
    <submittedName>
        <fullName evidence="5">PAS domain-containing protein</fullName>
    </submittedName>
</protein>
<dbReference type="GO" id="GO:0003700">
    <property type="term" value="F:DNA-binding transcription factor activity"/>
    <property type="evidence" value="ECO:0007669"/>
    <property type="project" value="InterPro"/>
</dbReference>
<dbReference type="Gene3D" id="1.10.10.60">
    <property type="entry name" value="Homeodomain-like"/>
    <property type="match status" value="1"/>
</dbReference>
<dbReference type="InterPro" id="IPR009057">
    <property type="entry name" value="Homeodomain-like_sf"/>
</dbReference>
<dbReference type="InterPro" id="IPR000014">
    <property type="entry name" value="PAS"/>
</dbReference>
<dbReference type="EMBL" id="WKJJ01000009">
    <property type="protein sequence ID" value="MRV73064.1"/>
    <property type="molecule type" value="Genomic_DNA"/>
</dbReference>
<proteinExistence type="predicted"/>
<dbReference type="SUPFAM" id="SSF46689">
    <property type="entry name" value="Homeodomain-like"/>
    <property type="match status" value="2"/>
</dbReference>
<dbReference type="CDD" id="cd00130">
    <property type="entry name" value="PAS"/>
    <property type="match status" value="1"/>
</dbReference>
<dbReference type="Pfam" id="PF12833">
    <property type="entry name" value="HTH_18"/>
    <property type="match status" value="1"/>
</dbReference>
<dbReference type="SUPFAM" id="SSF55785">
    <property type="entry name" value="PYP-like sensor domain (PAS domain)"/>
    <property type="match status" value="1"/>
</dbReference>
<evidence type="ECO:0000256" key="2">
    <source>
        <dbReference type="ARBA" id="ARBA00023125"/>
    </source>
</evidence>
<evidence type="ECO:0000256" key="3">
    <source>
        <dbReference type="ARBA" id="ARBA00023163"/>
    </source>
</evidence>
<dbReference type="InterPro" id="IPR018060">
    <property type="entry name" value="HTH_AraC"/>
</dbReference>
<evidence type="ECO:0000256" key="1">
    <source>
        <dbReference type="ARBA" id="ARBA00023015"/>
    </source>
</evidence>
<dbReference type="PANTHER" id="PTHR46796:SF13">
    <property type="entry name" value="HTH-TYPE TRANSCRIPTIONAL ACTIVATOR RHAS"/>
    <property type="match status" value="1"/>
</dbReference>
<sequence>MCGHGGDVGVESGPQRPFNVELAAIETLFDALTDVAFFVKDREGRYLAANHTLVRRCGLRHKQDLAGKTVLEVHPRPLAQAYLAQDRQVIEAGCTIKQHLELHLYPNRRHGWCLTHKTPLRDEAGAIIGLVGTSHDLGLADEHHPVYRKIAGIAAHIREHYREPLCLQALAHDAGLPLARVERLFRRVFHYSPRQLLLQSRLNGALAMIESDHERSIADIAGECGYTDHSAFSRQFKALTGQTPVQYRAQCKNGNGRAPAKESLLAALM</sequence>
<dbReference type="PROSITE" id="PS01124">
    <property type="entry name" value="HTH_ARAC_FAMILY_2"/>
    <property type="match status" value="1"/>
</dbReference>
<organism evidence="5 6">
    <name type="scientific">Pseudoduganella rivuli</name>
    <dbReference type="NCBI Taxonomy" id="2666085"/>
    <lineage>
        <taxon>Bacteria</taxon>
        <taxon>Pseudomonadati</taxon>
        <taxon>Pseudomonadota</taxon>
        <taxon>Betaproteobacteria</taxon>
        <taxon>Burkholderiales</taxon>
        <taxon>Oxalobacteraceae</taxon>
        <taxon>Telluria group</taxon>
        <taxon>Pseudoduganella</taxon>
    </lineage>
</organism>
<evidence type="ECO:0000313" key="6">
    <source>
        <dbReference type="Proteomes" id="UP000446768"/>
    </source>
</evidence>
<keyword evidence="6" id="KW-1185">Reference proteome</keyword>
<dbReference type="PANTHER" id="PTHR46796">
    <property type="entry name" value="HTH-TYPE TRANSCRIPTIONAL ACTIVATOR RHAS-RELATED"/>
    <property type="match status" value="1"/>
</dbReference>
<reference evidence="5 6" key="1">
    <citation type="submission" date="2019-11" db="EMBL/GenBank/DDBJ databases">
        <title>Novel species isolated from a subtropical stream in China.</title>
        <authorList>
            <person name="Lu H."/>
        </authorList>
    </citation>
    <scope>NUCLEOTIDE SEQUENCE [LARGE SCALE GENOMIC DNA]</scope>
    <source>
        <strain evidence="5 6">FT92W</strain>
    </source>
</reference>
<dbReference type="Gene3D" id="3.30.450.20">
    <property type="entry name" value="PAS domain"/>
    <property type="match status" value="1"/>
</dbReference>
<dbReference type="InterPro" id="IPR035965">
    <property type="entry name" value="PAS-like_dom_sf"/>
</dbReference>
<dbReference type="InterPro" id="IPR020449">
    <property type="entry name" value="Tscrpt_reg_AraC-type_HTH"/>
</dbReference>
<evidence type="ECO:0000313" key="5">
    <source>
        <dbReference type="EMBL" id="MRV73064.1"/>
    </source>
</evidence>
<accession>A0A7X2LUN0</accession>
<dbReference type="SMART" id="SM00342">
    <property type="entry name" value="HTH_ARAC"/>
    <property type="match status" value="1"/>
</dbReference>
<name>A0A7X2LUN0_9BURK</name>
<keyword evidence="2" id="KW-0238">DNA-binding</keyword>
<dbReference type="GO" id="GO:0043565">
    <property type="term" value="F:sequence-specific DNA binding"/>
    <property type="evidence" value="ECO:0007669"/>
    <property type="project" value="InterPro"/>
</dbReference>
<dbReference type="PRINTS" id="PR00032">
    <property type="entry name" value="HTHARAC"/>
</dbReference>